<dbReference type="SUPFAM" id="SSF52540">
    <property type="entry name" value="P-loop containing nucleoside triphosphate hydrolases"/>
    <property type="match status" value="1"/>
</dbReference>
<dbReference type="EMBL" id="GDID01004868">
    <property type="protein sequence ID" value="JAP91738.1"/>
    <property type="molecule type" value="Transcribed_RNA"/>
</dbReference>
<dbReference type="AlphaFoldDB" id="A0A146K5S1"/>
<proteinExistence type="predicted"/>
<dbReference type="GO" id="GO:0030286">
    <property type="term" value="C:dynein complex"/>
    <property type="evidence" value="ECO:0007669"/>
    <property type="project" value="InterPro"/>
</dbReference>
<dbReference type="Pfam" id="PF12775">
    <property type="entry name" value="AAA_7"/>
    <property type="match status" value="1"/>
</dbReference>
<dbReference type="Gene3D" id="3.40.50.300">
    <property type="entry name" value="P-loop containing nucleotide triphosphate hydrolases"/>
    <property type="match status" value="1"/>
</dbReference>
<name>A0A146K5S1_9EUKA</name>
<protein>
    <submittedName>
        <fullName evidence="1">Dynein heavy chain</fullName>
    </submittedName>
</protein>
<dbReference type="PANTHER" id="PTHR46961">
    <property type="entry name" value="DYNEIN HEAVY CHAIN 1, AXONEMAL-LIKE PROTEIN"/>
    <property type="match status" value="1"/>
</dbReference>
<feature type="non-terminal residue" evidence="1">
    <location>
        <position position="1"/>
    </location>
</feature>
<evidence type="ECO:0000313" key="1">
    <source>
        <dbReference type="EMBL" id="JAP91738.1"/>
    </source>
</evidence>
<accession>A0A146K5S1</accession>
<dbReference type="InterPro" id="IPR027417">
    <property type="entry name" value="P-loop_NTPase"/>
</dbReference>
<dbReference type="GO" id="GO:0007018">
    <property type="term" value="P:microtubule-based movement"/>
    <property type="evidence" value="ECO:0007669"/>
    <property type="project" value="InterPro"/>
</dbReference>
<organism evidence="1">
    <name type="scientific">Trepomonas sp. PC1</name>
    <dbReference type="NCBI Taxonomy" id="1076344"/>
    <lineage>
        <taxon>Eukaryota</taxon>
        <taxon>Metamonada</taxon>
        <taxon>Diplomonadida</taxon>
        <taxon>Hexamitidae</taxon>
        <taxon>Hexamitinae</taxon>
        <taxon>Trepomonas</taxon>
    </lineage>
</organism>
<dbReference type="InterPro" id="IPR026983">
    <property type="entry name" value="DHC"/>
</dbReference>
<gene>
    <name evidence="1" type="ORF">TPC1_16554</name>
</gene>
<dbReference type="Gene3D" id="1.20.920.30">
    <property type="match status" value="1"/>
</dbReference>
<reference evidence="1" key="1">
    <citation type="submission" date="2015-07" db="EMBL/GenBank/DDBJ databases">
        <title>Adaptation to a free-living lifestyle via gene acquisitions in the diplomonad Trepomonas sp. PC1.</title>
        <authorList>
            <person name="Xu F."/>
            <person name="Jerlstrom-Hultqvist J."/>
            <person name="Kolisko M."/>
            <person name="Simpson A.G.B."/>
            <person name="Roger A.J."/>
            <person name="Svard S.G."/>
            <person name="Andersson J.O."/>
        </authorList>
    </citation>
    <scope>NUCLEOTIDE SEQUENCE</scope>
    <source>
        <strain evidence="1">PC1</strain>
    </source>
</reference>
<dbReference type="PANTHER" id="PTHR46961:SF8">
    <property type="entry name" value="DYNEIN AXONEMAL HEAVY CHAIN 7"/>
    <property type="match status" value="1"/>
</dbReference>
<dbReference type="GO" id="GO:0051959">
    <property type="term" value="F:dynein light intermediate chain binding"/>
    <property type="evidence" value="ECO:0007669"/>
    <property type="project" value="InterPro"/>
</dbReference>
<dbReference type="GO" id="GO:0045505">
    <property type="term" value="F:dynein intermediate chain binding"/>
    <property type="evidence" value="ECO:0007669"/>
    <property type="project" value="InterPro"/>
</dbReference>
<sequence>IPTINFVKQCTLVQSLTRAGYNTFLCGSTGTSKTVVVNTIFQRALNTQIVDNEEQATYQLESDQLNINTQELPFSAQTKAEYVENAIFEKLDKKRKNAYYPAANRGAHYIFIDDADMPNLDRFGTQLPNELLRQLLIQSGCYDRQKLTFKQVNNIQMIIASQQPGAGRNVMNTRFTSKFVEIAAHELSKDALITIFGTLMQGFLS</sequence>
<feature type="non-terminal residue" evidence="1">
    <location>
        <position position="205"/>
    </location>
</feature>